<dbReference type="PANTHER" id="PTHR15160">
    <property type="entry name" value="VON HIPPEL-LINDAU PROTEIN"/>
    <property type="match status" value="1"/>
</dbReference>
<evidence type="ECO:0000313" key="2">
    <source>
        <dbReference type="EMBL" id="AGB01842.1"/>
    </source>
</evidence>
<accession>L0HAS2</accession>
<dbReference type="EMBL" id="CP003167">
    <property type="protein sequence ID" value="AGB01842.1"/>
    <property type="molecule type" value="Genomic_DNA"/>
</dbReference>
<gene>
    <name evidence="2" type="ordered locus">Metfor_0782</name>
</gene>
<reference evidence="3" key="1">
    <citation type="submission" date="2011-12" db="EMBL/GenBank/DDBJ databases">
        <title>Complete sequence of Methanoregula formicicum SMSP.</title>
        <authorList>
            <person name="Lucas S."/>
            <person name="Han J."/>
            <person name="Lapidus A."/>
            <person name="Cheng J.-F."/>
            <person name="Goodwin L."/>
            <person name="Pitluck S."/>
            <person name="Peters L."/>
            <person name="Ovchinnikova G."/>
            <person name="Teshima H."/>
            <person name="Detter J.C."/>
            <person name="Han C."/>
            <person name="Tapia R."/>
            <person name="Land M."/>
            <person name="Hauser L."/>
            <person name="Kyrpides N."/>
            <person name="Ivanova N."/>
            <person name="Pagani I."/>
            <person name="Imachi H."/>
            <person name="Tamaki H."/>
            <person name="Sekiguchi Y."/>
            <person name="Kamagata Y."/>
            <person name="Cadillo-Quiroz H."/>
            <person name="Zinder S."/>
            <person name="Liu W.-T."/>
            <person name="Woyke T."/>
        </authorList>
    </citation>
    <scope>NUCLEOTIDE SEQUENCE [LARGE SCALE GENOMIC DNA]</scope>
    <source>
        <strain evidence="3">DSM 22288 / NBRC 105244 / SMSP</strain>
    </source>
</reference>
<dbReference type="KEGG" id="mfo:Metfor_0782"/>
<dbReference type="PROSITE" id="PS51658">
    <property type="entry name" value="BFN"/>
    <property type="match status" value="1"/>
</dbReference>
<sequence length="150" mass="16776">MTQVRCEVKGVFMATGETATIPLVILTDGSDRFLPIFIGIWEAVSINSAKNREVLPRPFTHDLFLDLCAKFSITLRSLQIDSVEDGVYYAQLVFVNNRHEEYLDCRPSDGIALALRGDVPIFVEETVLATAAQKNEDLPQVVDLMAFLQK</sequence>
<dbReference type="InterPro" id="IPR036104">
    <property type="entry name" value="BFN_sf"/>
</dbReference>
<dbReference type="Pfam" id="PF02577">
    <property type="entry name" value="BFN_dom"/>
    <property type="match status" value="1"/>
</dbReference>
<dbReference type="HOGENOM" id="CLU_096111_3_0_2"/>
<dbReference type="STRING" id="593750.Metfor_0782"/>
<dbReference type="Proteomes" id="UP000010824">
    <property type="component" value="Chromosome"/>
</dbReference>
<dbReference type="InterPro" id="IPR003729">
    <property type="entry name" value="Bi_nuclease_dom"/>
</dbReference>
<dbReference type="AlphaFoldDB" id="L0HAS2"/>
<evidence type="ECO:0000313" key="3">
    <source>
        <dbReference type="Proteomes" id="UP000010824"/>
    </source>
</evidence>
<reference evidence="2 3" key="2">
    <citation type="journal article" date="2014" name="Genome Announc.">
        <title>Complete Genome Sequence of Methanoregula formicica SMSPT, a Mesophilic Hydrogenotrophic Methanogen Isolated from a Methanogenic Upflow Anaerobic Sludge Blanket Reactor.</title>
        <authorList>
            <person name="Yamamoto K."/>
            <person name="Tamaki H."/>
            <person name="Cadillo-Quiroz H."/>
            <person name="Imachi H."/>
            <person name="Kyrpides N."/>
            <person name="Woyke T."/>
            <person name="Goodwin L."/>
            <person name="Zinder S.H."/>
            <person name="Kamagata Y."/>
            <person name="Liu W.T."/>
        </authorList>
    </citation>
    <scope>NUCLEOTIDE SEQUENCE [LARGE SCALE GENOMIC DNA]</scope>
    <source>
        <strain evidence="3">DSM 22288 / NBRC 105244 / SMSP</strain>
    </source>
</reference>
<dbReference type="RefSeq" id="WP_015284806.1">
    <property type="nucleotide sequence ID" value="NC_019943.1"/>
</dbReference>
<dbReference type="Gene3D" id="3.10.690.10">
    <property type="entry name" value="Bifunctional nuclease domain"/>
    <property type="match status" value="1"/>
</dbReference>
<dbReference type="GeneID" id="14310095"/>
<keyword evidence="3" id="KW-1185">Reference proteome</keyword>
<evidence type="ECO:0000259" key="1">
    <source>
        <dbReference type="PROSITE" id="PS51658"/>
    </source>
</evidence>
<dbReference type="OrthoDB" id="30741at2157"/>
<dbReference type="GO" id="GO:0004518">
    <property type="term" value="F:nuclease activity"/>
    <property type="evidence" value="ECO:0007669"/>
    <property type="project" value="InterPro"/>
</dbReference>
<feature type="domain" description="BFN" evidence="1">
    <location>
        <begin position="3"/>
        <end position="135"/>
    </location>
</feature>
<organism evidence="2 3">
    <name type="scientific">Methanoregula formicica (strain DSM 22288 / NBRC 105244 / SMSP)</name>
    <dbReference type="NCBI Taxonomy" id="593750"/>
    <lineage>
        <taxon>Archaea</taxon>
        <taxon>Methanobacteriati</taxon>
        <taxon>Methanobacteriota</taxon>
        <taxon>Stenosarchaea group</taxon>
        <taxon>Methanomicrobia</taxon>
        <taxon>Methanomicrobiales</taxon>
        <taxon>Methanoregulaceae</taxon>
        <taxon>Methanoregula</taxon>
    </lineage>
</organism>
<dbReference type="eggNOG" id="arCOG01759">
    <property type="taxonomic scope" value="Archaea"/>
</dbReference>
<dbReference type="SUPFAM" id="SSF103256">
    <property type="entry name" value="Hypothetical protein TM0160"/>
    <property type="match status" value="1"/>
</dbReference>
<name>L0HAS2_METFS</name>
<dbReference type="PANTHER" id="PTHR15160:SF1">
    <property type="entry name" value="VON HIPPEL-LINDAU DISEASE TUMOR SUPPRESSOR"/>
    <property type="match status" value="1"/>
</dbReference>
<protein>
    <recommendedName>
        <fullName evidence="1">BFN domain-containing protein</fullName>
    </recommendedName>
</protein>
<proteinExistence type="predicted"/>
<dbReference type="InParanoid" id="L0HAS2"/>